<feature type="transmembrane region" description="Helical" evidence="1">
    <location>
        <begin position="20"/>
        <end position="44"/>
    </location>
</feature>
<dbReference type="AlphaFoldDB" id="A0A4R0RYN2"/>
<feature type="transmembrane region" description="Helical" evidence="1">
    <location>
        <begin position="161"/>
        <end position="181"/>
    </location>
</feature>
<name>A0A4R0RYN2_9APHY</name>
<comment type="caution">
    <text evidence="3">The sequence shown here is derived from an EMBL/GenBank/DDBJ whole genome shotgun (WGS) entry which is preliminary data.</text>
</comment>
<dbReference type="Proteomes" id="UP000292702">
    <property type="component" value="Unassembled WGS sequence"/>
</dbReference>
<keyword evidence="1" id="KW-0472">Membrane</keyword>
<feature type="domain" description="DUF6533" evidence="2">
    <location>
        <begin position="19"/>
        <end position="64"/>
    </location>
</feature>
<dbReference type="EMBL" id="RWJN01000042">
    <property type="protein sequence ID" value="TCD69428.1"/>
    <property type="molecule type" value="Genomic_DNA"/>
</dbReference>
<keyword evidence="4" id="KW-1185">Reference proteome</keyword>
<feature type="transmembrane region" description="Helical" evidence="1">
    <location>
        <begin position="187"/>
        <end position="206"/>
    </location>
</feature>
<feature type="transmembrane region" description="Helical" evidence="1">
    <location>
        <begin position="56"/>
        <end position="77"/>
    </location>
</feature>
<dbReference type="InterPro" id="IPR045340">
    <property type="entry name" value="DUF6533"/>
</dbReference>
<sequence length="256" mass="28841">MDTSQEKALHISDVYEQTYLQLLGIVILYYDYCLTFSMEVTYIWSRRNVLSSWPFLLNRYFSILANIATIVGTFAPFKTVKRRCVPDGYNGGQKSDNSIDFFGCHTVNSKISAIHVAVTWECLFVFDTMILCLTLYKSHKELSQDYVGALHLFYLIARDGAVYFAVMTCATLVNVFTFYFWTPALRGALSVVASSVSVSMISRLMLNLYERAHHGMRTTIGSGNNPSTTLLRDFHVNLSALAPSEESTNYGGNEEA</sequence>
<keyword evidence="1" id="KW-1133">Transmembrane helix</keyword>
<evidence type="ECO:0000259" key="2">
    <source>
        <dbReference type="Pfam" id="PF20151"/>
    </source>
</evidence>
<dbReference type="OrthoDB" id="2686513at2759"/>
<accession>A0A4R0RYN2</accession>
<evidence type="ECO:0000313" key="4">
    <source>
        <dbReference type="Proteomes" id="UP000292702"/>
    </source>
</evidence>
<gene>
    <name evidence="3" type="ORF">EIP91_007775</name>
</gene>
<feature type="transmembrane region" description="Helical" evidence="1">
    <location>
        <begin position="117"/>
        <end position="136"/>
    </location>
</feature>
<proteinExistence type="predicted"/>
<evidence type="ECO:0000256" key="1">
    <source>
        <dbReference type="SAM" id="Phobius"/>
    </source>
</evidence>
<keyword evidence="1" id="KW-0812">Transmembrane</keyword>
<reference evidence="3 4" key="1">
    <citation type="submission" date="2018-11" db="EMBL/GenBank/DDBJ databases">
        <title>Genome assembly of Steccherinum ochraceum LE-BIN_3174, the white-rot fungus of the Steccherinaceae family (The Residual Polyporoid clade, Polyporales, Basidiomycota).</title>
        <authorList>
            <person name="Fedorova T.V."/>
            <person name="Glazunova O.A."/>
            <person name="Landesman E.O."/>
            <person name="Moiseenko K.V."/>
            <person name="Psurtseva N.V."/>
            <person name="Savinova O.S."/>
            <person name="Shakhova N.V."/>
            <person name="Tyazhelova T.V."/>
            <person name="Vasina D.V."/>
        </authorList>
    </citation>
    <scope>NUCLEOTIDE SEQUENCE [LARGE SCALE GENOMIC DNA]</scope>
    <source>
        <strain evidence="3 4">LE-BIN_3174</strain>
    </source>
</reference>
<evidence type="ECO:0000313" key="3">
    <source>
        <dbReference type="EMBL" id="TCD69428.1"/>
    </source>
</evidence>
<protein>
    <recommendedName>
        <fullName evidence="2">DUF6533 domain-containing protein</fullName>
    </recommendedName>
</protein>
<organism evidence="3 4">
    <name type="scientific">Steccherinum ochraceum</name>
    <dbReference type="NCBI Taxonomy" id="92696"/>
    <lineage>
        <taxon>Eukaryota</taxon>
        <taxon>Fungi</taxon>
        <taxon>Dikarya</taxon>
        <taxon>Basidiomycota</taxon>
        <taxon>Agaricomycotina</taxon>
        <taxon>Agaricomycetes</taxon>
        <taxon>Polyporales</taxon>
        <taxon>Steccherinaceae</taxon>
        <taxon>Steccherinum</taxon>
    </lineage>
</organism>
<dbReference type="Pfam" id="PF20151">
    <property type="entry name" value="DUF6533"/>
    <property type="match status" value="1"/>
</dbReference>